<dbReference type="InterPro" id="IPR037359">
    <property type="entry name" value="NST/OST"/>
</dbReference>
<dbReference type="GO" id="GO:0008146">
    <property type="term" value="F:sulfotransferase activity"/>
    <property type="evidence" value="ECO:0007669"/>
    <property type="project" value="InterPro"/>
</dbReference>
<accession>A0A2R5GC38</accession>
<keyword evidence="6" id="KW-0472">Membrane</keyword>
<reference evidence="8 9" key="1">
    <citation type="submission" date="2017-12" db="EMBL/GenBank/DDBJ databases">
        <title>Sequencing, de novo assembly and annotation of complete genome of a new Thraustochytrid species, strain FCC1311.</title>
        <authorList>
            <person name="Sedici K."/>
            <person name="Godart F."/>
            <person name="Aiese Cigliano R."/>
            <person name="Sanseverino W."/>
            <person name="Barakat M."/>
            <person name="Ortet P."/>
            <person name="Marechal E."/>
            <person name="Cagnac O."/>
            <person name="Amato A."/>
        </authorList>
    </citation>
    <scope>NUCLEOTIDE SEQUENCE [LARGE SCALE GENOMIC DNA]</scope>
</reference>
<dbReference type="SUPFAM" id="SSF52540">
    <property type="entry name" value="P-loop containing nucleoside triphosphate hydrolases"/>
    <property type="match status" value="1"/>
</dbReference>
<sequence>MVGEETTMPTQEAPTARRKGAALAAATLLAATFMLGAGMTFNNSARINALDLEEADSVARPINESPLVVTPLEPDQEAPTQESDPLRTQDVLPNFYNDTFFTYECSRLPKQGSLPNFLVIGVHKGGSTALYGYLMQHGHVRPATCKEIHFFTNEETYKRGIGYYKKHFHDTKATPWVLTGEGSPDYVRSPVAPVRISAALPRAKFVVSMRNPVERFVSQYVGFLERNLYLDSCASYWTMSRDEIETCERDYKPDLHQSLPSEPDGMTAWSALRAFADPALLAQALGEADLGPVPPRPKSTKLTRHHQTCATNEPQCVRRYCLGHFHDNAIARSIYVDQLVRWLRFVPPSRIMLIQAEVMYKDTPATLQRIASFLELRPFSAFELSHFSEAFRGSSHHTDPAAASCDRETFAPYFVLENNLLDALVAAQFPAARLHWVSWAA</sequence>
<proteinExistence type="predicted"/>
<feature type="domain" description="Sulfotransferase" evidence="7">
    <location>
        <begin position="115"/>
        <end position="223"/>
    </location>
</feature>
<evidence type="ECO:0000313" key="9">
    <source>
        <dbReference type="Proteomes" id="UP000241890"/>
    </source>
</evidence>
<keyword evidence="1 8" id="KW-0808">Transferase</keyword>
<evidence type="ECO:0000256" key="4">
    <source>
        <dbReference type="PIRSR" id="PIRSR637359-2"/>
    </source>
</evidence>
<dbReference type="InterPro" id="IPR000863">
    <property type="entry name" value="Sulfotransferase_dom"/>
</dbReference>
<feature type="active site" description="For sulfotransferase activity" evidence="3">
    <location>
        <position position="124"/>
    </location>
</feature>
<evidence type="ECO:0000256" key="3">
    <source>
        <dbReference type="PIRSR" id="PIRSR637359-1"/>
    </source>
</evidence>
<dbReference type="PANTHER" id="PTHR10605">
    <property type="entry name" value="HEPARAN SULFATE SULFOTRANSFERASE"/>
    <property type="match status" value="1"/>
</dbReference>
<dbReference type="OrthoDB" id="411451at2759"/>
<evidence type="ECO:0000256" key="5">
    <source>
        <dbReference type="SAM" id="MobiDB-lite"/>
    </source>
</evidence>
<keyword evidence="9" id="KW-1185">Reference proteome</keyword>
<keyword evidence="2" id="KW-0325">Glycoprotein</keyword>
<dbReference type="Proteomes" id="UP000241890">
    <property type="component" value="Unassembled WGS sequence"/>
</dbReference>
<dbReference type="InParanoid" id="A0A2R5GC38"/>
<keyword evidence="6" id="KW-1133">Transmembrane helix</keyword>
<comment type="caution">
    <text evidence="8">The sequence shown here is derived from an EMBL/GenBank/DDBJ whole genome shotgun (WGS) entry which is preliminary data.</text>
</comment>
<keyword evidence="6" id="KW-0812">Transmembrane</keyword>
<feature type="binding site" evidence="4">
    <location>
        <position position="218"/>
    </location>
    <ligand>
        <name>3'-phosphoadenylyl sulfate</name>
        <dbReference type="ChEBI" id="CHEBI:58339"/>
    </ligand>
</feature>
<evidence type="ECO:0000256" key="6">
    <source>
        <dbReference type="SAM" id="Phobius"/>
    </source>
</evidence>
<protein>
    <submittedName>
        <fullName evidence="8">Bifunctional heparan sulfate N-deacetylase/N-sulfotransferase 3</fullName>
    </submittedName>
</protein>
<dbReference type="AlphaFoldDB" id="A0A2R5GC38"/>
<gene>
    <name evidence="8" type="ORF">FCC1311_047732</name>
</gene>
<evidence type="ECO:0000256" key="1">
    <source>
        <dbReference type="ARBA" id="ARBA00022679"/>
    </source>
</evidence>
<evidence type="ECO:0000259" key="7">
    <source>
        <dbReference type="Pfam" id="PF00685"/>
    </source>
</evidence>
<dbReference type="InterPro" id="IPR027417">
    <property type="entry name" value="P-loop_NTPase"/>
</dbReference>
<dbReference type="EMBL" id="BEYU01000043">
    <property type="protein sequence ID" value="GBG28550.1"/>
    <property type="molecule type" value="Genomic_DNA"/>
</dbReference>
<feature type="region of interest" description="Disordered" evidence="5">
    <location>
        <begin position="69"/>
        <end position="89"/>
    </location>
</feature>
<evidence type="ECO:0000256" key="2">
    <source>
        <dbReference type="ARBA" id="ARBA00023180"/>
    </source>
</evidence>
<organism evidence="8 9">
    <name type="scientific">Hondaea fermentalgiana</name>
    <dbReference type="NCBI Taxonomy" id="2315210"/>
    <lineage>
        <taxon>Eukaryota</taxon>
        <taxon>Sar</taxon>
        <taxon>Stramenopiles</taxon>
        <taxon>Bigyra</taxon>
        <taxon>Labyrinthulomycetes</taxon>
        <taxon>Thraustochytrida</taxon>
        <taxon>Thraustochytriidae</taxon>
        <taxon>Hondaea</taxon>
    </lineage>
</organism>
<name>A0A2R5GC38_9STRA</name>
<dbReference type="Gene3D" id="3.40.50.300">
    <property type="entry name" value="P-loop containing nucleotide triphosphate hydrolases"/>
    <property type="match status" value="1"/>
</dbReference>
<dbReference type="PANTHER" id="PTHR10605:SF56">
    <property type="entry name" value="BIFUNCTIONAL HEPARAN SULFATE N-DEACETYLASE_N-SULFOTRANSFERASE"/>
    <property type="match status" value="1"/>
</dbReference>
<dbReference type="Pfam" id="PF00685">
    <property type="entry name" value="Sulfotransfer_1"/>
    <property type="match status" value="1"/>
</dbReference>
<evidence type="ECO:0000313" key="8">
    <source>
        <dbReference type="EMBL" id="GBG28550.1"/>
    </source>
</evidence>
<feature type="transmembrane region" description="Helical" evidence="6">
    <location>
        <begin position="21"/>
        <end position="41"/>
    </location>
</feature>
<feature type="binding site" evidence="4">
    <location>
        <position position="210"/>
    </location>
    <ligand>
        <name>3'-phosphoadenylyl sulfate</name>
        <dbReference type="ChEBI" id="CHEBI:58339"/>
    </ligand>
</feature>